<sequence>MKTHLAAVAAAASIAGAVAGYLIAPSPGDASARPAAALAGGTLHVALNMPAGDRAKAARLGYNLFDADPDEDDIAALPKGGRALLWVGNTTCGDFEIPTLSAFAETVKRFARDERVYGWYLSDEPNPDECPWIVAKIRQRADIVHRYAPGQKAFASLTDWPMRPLEPSATHLDLIGLDPYPCRTDAAGCDLKAIDTMVRQADRAGFPRRMIVPVFQTFGQSCNDGERNWRLPSAAQLRSILNRWDRLVPSPAFDISYSWGHQDEWACPTLADADGRGGLPDLQSVMKAHNLRRTGPGRAVPTRAPSRDPAPDPAPSAGPPDAASPCPTPQSTGTP</sequence>
<dbReference type="AlphaFoldDB" id="A0A4R5A6Q8"/>
<keyword evidence="4" id="KW-1185">Reference proteome</keyword>
<accession>A0A4R5A6Q8</accession>
<evidence type="ECO:0000256" key="1">
    <source>
        <dbReference type="SAM" id="MobiDB-lite"/>
    </source>
</evidence>
<evidence type="ECO:0000256" key="2">
    <source>
        <dbReference type="SAM" id="SignalP"/>
    </source>
</evidence>
<feature type="signal peptide" evidence="2">
    <location>
        <begin position="1"/>
        <end position="19"/>
    </location>
</feature>
<dbReference type="EMBL" id="SMKU01000377">
    <property type="protein sequence ID" value="TDD66746.1"/>
    <property type="molecule type" value="Genomic_DNA"/>
</dbReference>
<gene>
    <name evidence="3" type="ORF">E1298_40060</name>
</gene>
<dbReference type="OrthoDB" id="3817502at2"/>
<dbReference type="InterPro" id="IPR017853">
    <property type="entry name" value="GH"/>
</dbReference>
<dbReference type="SUPFAM" id="SSF51445">
    <property type="entry name" value="(Trans)glycosidases"/>
    <property type="match status" value="1"/>
</dbReference>
<dbReference type="Proteomes" id="UP000294513">
    <property type="component" value="Unassembled WGS sequence"/>
</dbReference>
<protein>
    <recommendedName>
        <fullName evidence="5">GH26 domain-containing protein</fullName>
    </recommendedName>
</protein>
<dbReference type="RefSeq" id="WP_131902610.1">
    <property type="nucleotide sequence ID" value="NZ_SMKU01000377.1"/>
</dbReference>
<feature type="chain" id="PRO_5039121674" description="GH26 domain-containing protein" evidence="2">
    <location>
        <begin position="20"/>
        <end position="335"/>
    </location>
</feature>
<keyword evidence="2" id="KW-0732">Signal</keyword>
<organism evidence="3 4">
    <name type="scientific">Actinomadura rubrisoli</name>
    <dbReference type="NCBI Taxonomy" id="2530368"/>
    <lineage>
        <taxon>Bacteria</taxon>
        <taxon>Bacillati</taxon>
        <taxon>Actinomycetota</taxon>
        <taxon>Actinomycetes</taxon>
        <taxon>Streptosporangiales</taxon>
        <taxon>Thermomonosporaceae</taxon>
        <taxon>Actinomadura</taxon>
    </lineage>
</organism>
<evidence type="ECO:0008006" key="5">
    <source>
        <dbReference type="Google" id="ProtNLM"/>
    </source>
</evidence>
<name>A0A4R5A6Q8_9ACTN</name>
<evidence type="ECO:0000313" key="3">
    <source>
        <dbReference type="EMBL" id="TDD66746.1"/>
    </source>
</evidence>
<proteinExistence type="predicted"/>
<comment type="caution">
    <text evidence="3">The sequence shown here is derived from an EMBL/GenBank/DDBJ whole genome shotgun (WGS) entry which is preliminary data.</text>
</comment>
<reference evidence="3 4" key="1">
    <citation type="submission" date="2019-03" db="EMBL/GenBank/DDBJ databases">
        <title>Draft genome sequences of novel Actinobacteria.</title>
        <authorList>
            <person name="Sahin N."/>
            <person name="Ay H."/>
            <person name="Saygin H."/>
        </authorList>
    </citation>
    <scope>NUCLEOTIDE SEQUENCE [LARGE SCALE GENOMIC DNA]</scope>
    <source>
        <strain evidence="3 4">H3C3</strain>
    </source>
</reference>
<evidence type="ECO:0000313" key="4">
    <source>
        <dbReference type="Proteomes" id="UP000294513"/>
    </source>
</evidence>
<feature type="region of interest" description="Disordered" evidence="1">
    <location>
        <begin position="289"/>
        <end position="335"/>
    </location>
</feature>